<sequence>MYGLLLLILSIAKRSFGLNITVSVPGYVRIGETISVVLTYSDGDPANFYLSMYCTNEGQTDDSVSNVANFTSDTTEDISVVSFGNCIIHALLRSDSESQADTLVTESEPFDLLGNNSDSQPSSTSTPADRVMLMVQMVNLALGATSFLGVLGIILYLFLQRTRVPRRNRLSRKPLSIADPESPAIILPSDQHLALVSPKSLEPARGVGNFSFVSRGTPDVPAAVQSVRTSDPSLYSATTSENVTFLSFPLPPTIRQSELQQFAAHLRREVSLRSAKISLEEGQGAGEERLRKQIAGMRSEIAYLTAELDLTWALGFGQITPSSGRRSAESGTVSVYSRAPQVSNVIS</sequence>
<evidence type="ECO:0000313" key="3">
    <source>
        <dbReference type="EMBL" id="KAG7440241.1"/>
    </source>
</evidence>
<dbReference type="GeneID" id="66100271"/>
<protein>
    <submittedName>
        <fullName evidence="3">Uncharacterized protein</fullName>
    </submittedName>
</protein>
<proteinExistence type="predicted"/>
<keyword evidence="1" id="KW-0472">Membrane</keyword>
<accession>A0A9P8AM28</accession>
<keyword evidence="2" id="KW-0732">Signal</keyword>
<keyword evidence="1" id="KW-0812">Transmembrane</keyword>
<dbReference type="EMBL" id="MU250574">
    <property type="protein sequence ID" value="KAG7440241.1"/>
    <property type="molecule type" value="Genomic_DNA"/>
</dbReference>
<feature type="transmembrane region" description="Helical" evidence="1">
    <location>
        <begin position="137"/>
        <end position="159"/>
    </location>
</feature>
<dbReference type="AlphaFoldDB" id="A0A9P8AM28"/>
<keyword evidence="1" id="KW-1133">Transmembrane helix</keyword>
<evidence type="ECO:0000256" key="2">
    <source>
        <dbReference type="SAM" id="SignalP"/>
    </source>
</evidence>
<evidence type="ECO:0000256" key="1">
    <source>
        <dbReference type="SAM" id="Phobius"/>
    </source>
</evidence>
<keyword evidence="4" id="KW-1185">Reference proteome</keyword>
<feature type="chain" id="PRO_5040281763" evidence="2">
    <location>
        <begin position="18"/>
        <end position="347"/>
    </location>
</feature>
<dbReference type="OrthoDB" id="2884235at2759"/>
<dbReference type="RefSeq" id="XP_043033741.1">
    <property type="nucleotide sequence ID" value="XM_043177984.1"/>
</dbReference>
<evidence type="ECO:0000313" key="4">
    <source>
        <dbReference type="Proteomes" id="UP000812287"/>
    </source>
</evidence>
<comment type="caution">
    <text evidence="3">The sequence shown here is derived from an EMBL/GenBank/DDBJ whole genome shotgun (WGS) entry which is preliminary data.</text>
</comment>
<dbReference type="Proteomes" id="UP000812287">
    <property type="component" value="Unassembled WGS sequence"/>
</dbReference>
<reference evidence="3" key="1">
    <citation type="submission" date="2020-11" db="EMBL/GenBank/DDBJ databases">
        <title>Adaptations for nitrogen fixation in a non-lichenized fungal sporocarp promotes dispersal by wood-feeding termites.</title>
        <authorList>
            <consortium name="DOE Joint Genome Institute"/>
            <person name="Koch R.A."/>
            <person name="Yoon G."/>
            <person name="Arayal U."/>
            <person name="Lail K."/>
            <person name="Amirebrahimi M."/>
            <person name="Labutti K."/>
            <person name="Lipzen A."/>
            <person name="Riley R."/>
            <person name="Barry K."/>
            <person name="Henrissat B."/>
            <person name="Grigoriev I.V."/>
            <person name="Herr J.R."/>
            <person name="Aime M.C."/>
        </authorList>
    </citation>
    <scope>NUCLEOTIDE SEQUENCE</scope>
    <source>
        <strain evidence="3">MCA 3950</strain>
    </source>
</reference>
<organism evidence="3 4">
    <name type="scientific">Guyanagaster necrorhizus</name>
    <dbReference type="NCBI Taxonomy" id="856835"/>
    <lineage>
        <taxon>Eukaryota</taxon>
        <taxon>Fungi</taxon>
        <taxon>Dikarya</taxon>
        <taxon>Basidiomycota</taxon>
        <taxon>Agaricomycotina</taxon>
        <taxon>Agaricomycetes</taxon>
        <taxon>Agaricomycetidae</taxon>
        <taxon>Agaricales</taxon>
        <taxon>Marasmiineae</taxon>
        <taxon>Physalacriaceae</taxon>
        <taxon>Guyanagaster</taxon>
    </lineage>
</organism>
<gene>
    <name evidence="3" type="ORF">BT62DRAFT_1012893</name>
</gene>
<name>A0A9P8AM28_9AGAR</name>
<feature type="signal peptide" evidence="2">
    <location>
        <begin position="1"/>
        <end position="17"/>
    </location>
</feature>